<accession>A0A8H6X2W2</accession>
<organism evidence="3 4">
    <name type="scientific">Mycena sanguinolenta</name>
    <dbReference type="NCBI Taxonomy" id="230812"/>
    <lineage>
        <taxon>Eukaryota</taxon>
        <taxon>Fungi</taxon>
        <taxon>Dikarya</taxon>
        <taxon>Basidiomycota</taxon>
        <taxon>Agaricomycotina</taxon>
        <taxon>Agaricomycetes</taxon>
        <taxon>Agaricomycetidae</taxon>
        <taxon>Agaricales</taxon>
        <taxon>Marasmiineae</taxon>
        <taxon>Mycenaceae</taxon>
        <taxon>Mycena</taxon>
    </lineage>
</organism>
<sequence length="941" mass="105884">MPPKRARKDSDGDYRAPSSLKLGQSKRARANELFFQTSSAPTSPCTSPPRELESLPDWDAVEPLHRMPDLMSRLTPGKQRAVSETPTEFPSPATSTGFESPEKTHGGRPRVKRATRSARHKNIGVTSSEREQMRSEALASRRARENEQKRKKRAEIAEMRRKEQEAAAKERVERDHVRAQNFFSKITMSEEEGGAGFPTVQSFVESLFAGGCGGDAQISANLTRFLQQNGTDVMQKIVDRVPEIGQDFLDREFDAKLERVLEAEGKAIQALLTRHWTTNVTELLKDFSMEKLAEDLQEIAPTLWRVLARVSIPGKATRRESDGESRREKSLIFTSVCAMLSMSRSQKANNYQVVIGMFLLASGAAKREIEVLAHAGLSVSYSTIQDHIHTLAAEASQRLKQLVKEQMCSIVWDNLNIAFRVESQRLNSANHFDNGTTATAIPIWNPFTNGPAALGTLPLEMEPPRTSTFPVIDWSPSDTLPTPTNAAQLSQCCLWQIKRLALENIPNLAHLKKDIPECPEVDPIAVHKTEQYPLPAMHEDESSIDGTIRVYERILQNLGITNADLRAHGLMFTDGDLLTDSLIDKIESARRNSDGEIEGMKASPNSVWPGSLWWEHNKLLKRKPMTAGWKAKKATPWKPSHELLQISLAAHVKDGFRIHCNQDDLDEWAATATLREFEAVAERVHYKLFSTAALDKLRALRPELRDITHENVILLNRDALFYIEFVSAIKKGGYRPRRECLAGVDVGRAYSFKEVDLLQEHQNFWAKIIYNAKGVNRSWEWLSMITVCIFTLRETMRTVQKSFDIPAYGERHTVPDMTAEVQKLADALRDEKIQEYVVNRPANDTSNSNAVTPVRDLLEEGSKYADTRAAFKKFTQKTRKPENLGVIDVEEPVDDPESEDEDDETMGEDYEVTAEDLSVDDDEPFPDPSALLDVATELISS</sequence>
<feature type="compositionally biased region" description="Basic residues" evidence="1">
    <location>
        <begin position="106"/>
        <end position="122"/>
    </location>
</feature>
<protein>
    <recommendedName>
        <fullName evidence="2">DUF6589 domain-containing protein</fullName>
    </recommendedName>
</protein>
<comment type="caution">
    <text evidence="3">The sequence shown here is derived from an EMBL/GenBank/DDBJ whole genome shotgun (WGS) entry which is preliminary data.</text>
</comment>
<feature type="region of interest" description="Disordered" evidence="1">
    <location>
        <begin position="1"/>
        <end position="57"/>
    </location>
</feature>
<reference evidence="3" key="1">
    <citation type="submission" date="2020-05" db="EMBL/GenBank/DDBJ databases">
        <title>Mycena genomes resolve the evolution of fungal bioluminescence.</title>
        <authorList>
            <person name="Tsai I.J."/>
        </authorList>
    </citation>
    <scope>NUCLEOTIDE SEQUENCE</scope>
    <source>
        <strain evidence="3">160909Yilan</strain>
    </source>
</reference>
<keyword evidence="4" id="KW-1185">Reference proteome</keyword>
<proteinExistence type="predicted"/>
<gene>
    <name evidence="3" type="ORF">MSAN_02428800</name>
</gene>
<feature type="compositionally biased region" description="Low complexity" evidence="1">
    <location>
        <begin position="37"/>
        <end position="49"/>
    </location>
</feature>
<dbReference type="OrthoDB" id="5424058at2759"/>
<dbReference type="AlphaFoldDB" id="A0A8H6X2W2"/>
<name>A0A8H6X2W2_9AGAR</name>
<feature type="domain" description="DUF6589" evidence="2">
    <location>
        <begin position="476"/>
        <end position="732"/>
    </location>
</feature>
<evidence type="ECO:0000259" key="2">
    <source>
        <dbReference type="Pfam" id="PF20231"/>
    </source>
</evidence>
<feature type="compositionally biased region" description="Polar residues" evidence="1">
    <location>
        <begin position="82"/>
        <end position="98"/>
    </location>
</feature>
<feature type="compositionally biased region" description="Acidic residues" evidence="1">
    <location>
        <begin position="888"/>
        <end position="910"/>
    </location>
</feature>
<dbReference type="Pfam" id="PF20231">
    <property type="entry name" value="DUF6589"/>
    <property type="match status" value="2"/>
</dbReference>
<dbReference type="InterPro" id="IPR046496">
    <property type="entry name" value="DUF6589"/>
</dbReference>
<feature type="compositionally biased region" description="Basic and acidic residues" evidence="1">
    <location>
        <begin position="142"/>
        <end position="172"/>
    </location>
</feature>
<feature type="domain" description="DUF6589" evidence="2">
    <location>
        <begin position="747"/>
        <end position="812"/>
    </location>
</feature>
<feature type="region of interest" description="Disordered" evidence="1">
    <location>
        <begin position="75"/>
        <end position="172"/>
    </location>
</feature>
<dbReference type="Proteomes" id="UP000623467">
    <property type="component" value="Unassembled WGS sequence"/>
</dbReference>
<dbReference type="EMBL" id="JACAZH010000058">
    <property type="protein sequence ID" value="KAF7333216.1"/>
    <property type="molecule type" value="Genomic_DNA"/>
</dbReference>
<evidence type="ECO:0000256" key="1">
    <source>
        <dbReference type="SAM" id="MobiDB-lite"/>
    </source>
</evidence>
<feature type="region of interest" description="Disordered" evidence="1">
    <location>
        <begin position="882"/>
        <end position="910"/>
    </location>
</feature>
<evidence type="ECO:0000313" key="4">
    <source>
        <dbReference type="Proteomes" id="UP000623467"/>
    </source>
</evidence>
<evidence type="ECO:0000313" key="3">
    <source>
        <dbReference type="EMBL" id="KAF7333216.1"/>
    </source>
</evidence>